<evidence type="ECO:0000256" key="1">
    <source>
        <dbReference type="SAM" id="SignalP"/>
    </source>
</evidence>
<dbReference type="EMBL" id="JANKHG010000017">
    <property type="protein sequence ID" value="MCR2746535.1"/>
    <property type="molecule type" value="Genomic_DNA"/>
</dbReference>
<evidence type="ECO:0000313" key="2">
    <source>
        <dbReference type="EMBL" id="MCR2746535.1"/>
    </source>
</evidence>
<reference evidence="2" key="1">
    <citation type="submission" date="2022-07" db="EMBL/GenBank/DDBJ databases">
        <authorList>
            <person name="Xamxidin M."/>
        </authorList>
    </citation>
    <scope>NUCLEOTIDE SEQUENCE</scope>
    <source>
        <strain evidence="2">YS8-69</strain>
    </source>
</reference>
<comment type="caution">
    <text evidence="2">The sequence shown here is derived from an EMBL/GenBank/DDBJ whole genome shotgun (WGS) entry which is preliminary data.</text>
</comment>
<evidence type="ECO:0000313" key="3">
    <source>
        <dbReference type="Proteomes" id="UP001165267"/>
    </source>
</evidence>
<feature type="signal peptide" evidence="1">
    <location>
        <begin position="1"/>
        <end position="24"/>
    </location>
</feature>
<dbReference type="InterPro" id="IPR011673">
    <property type="entry name" value="DUF1615"/>
</dbReference>
<accession>A0ABT1XGX9</accession>
<dbReference type="RefSeq" id="WP_257512265.1">
    <property type="nucleotide sequence ID" value="NZ_JANKHG010000017.1"/>
</dbReference>
<dbReference type="Proteomes" id="UP001165267">
    <property type="component" value="Unassembled WGS sequence"/>
</dbReference>
<proteinExistence type="predicted"/>
<dbReference type="PROSITE" id="PS51257">
    <property type="entry name" value="PROKAR_LIPOPROTEIN"/>
    <property type="match status" value="1"/>
</dbReference>
<dbReference type="Pfam" id="PF07759">
    <property type="entry name" value="DUF1615"/>
    <property type="match status" value="1"/>
</dbReference>
<keyword evidence="3" id="KW-1185">Reference proteome</keyword>
<keyword evidence="1" id="KW-0732">Signal</keyword>
<name>A0ABT1XGX9_9BURK</name>
<protein>
    <submittedName>
        <fullName evidence="2">DUF1615 domain-containing protein</fullName>
    </submittedName>
</protein>
<gene>
    <name evidence="2" type="ORF">NSP04_07730</name>
</gene>
<feature type="chain" id="PRO_5047411149" evidence="1">
    <location>
        <begin position="25"/>
        <end position="384"/>
    </location>
</feature>
<sequence>MTLLLRVLPLLVLIVQGCASVQKADPLPSDLSADKSGRTVDSWNNLSDSEIQGRVLRLLPPGVDQPRSWAEDLQSVYQALGIPSAASTYCATIAVVQQESSFNAQPVVPGLSKIVRAELNERASRFLIPQTLLNKALARTSPTGHTYNQRIDALRTEKQLNDLFQDLLSELPFGRSWLEDFIPVRTGGPMQVSVAFAQDHADENDYPYPVLGSIRDEVFSQRGGLYFGSAILLDYPVAYTKPVYRFADFNAGRYASRNVAFQAALNLLTKQKLALDGDLLIYKGKRPSLTASQVEMSVRELAVELGLTEKEIRDDLLLEKSAEFSDSKLYNRLFRLAEVKTGRVLPREQLPVIQLKSPKITRKLSTAWFANRVETRYNDCMARR</sequence>
<organism evidence="2 3">
    <name type="scientific">Limnobacter parvus</name>
    <dbReference type="NCBI Taxonomy" id="2939690"/>
    <lineage>
        <taxon>Bacteria</taxon>
        <taxon>Pseudomonadati</taxon>
        <taxon>Pseudomonadota</taxon>
        <taxon>Betaproteobacteria</taxon>
        <taxon>Burkholderiales</taxon>
        <taxon>Burkholderiaceae</taxon>
        <taxon>Limnobacter</taxon>
    </lineage>
</organism>